<organism evidence="2 3">
    <name type="scientific">Occallatibacter riparius</name>
    <dbReference type="NCBI Taxonomy" id="1002689"/>
    <lineage>
        <taxon>Bacteria</taxon>
        <taxon>Pseudomonadati</taxon>
        <taxon>Acidobacteriota</taxon>
        <taxon>Terriglobia</taxon>
        <taxon>Terriglobales</taxon>
        <taxon>Acidobacteriaceae</taxon>
        <taxon>Occallatibacter</taxon>
    </lineage>
</organism>
<dbReference type="RefSeq" id="WP_260795793.1">
    <property type="nucleotide sequence ID" value="NZ_CP093313.1"/>
</dbReference>
<reference evidence="2" key="1">
    <citation type="submission" date="2021-04" db="EMBL/GenBank/DDBJ databases">
        <title>Phylogenetic analysis of Acidobacteriaceae.</title>
        <authorList>
            <person name="Qiu L."/>
            <person name="Zhang Q."/>
        </authorList>
    </citation>
    <scope>NUCLEOTIDE SEQUENCE</scope>
    <source>
        <strain evidence="2">DSM 25168</strain>
    </source>
</reference>
<evidence type="ECO:0000259" key="1">
    <source>
        <dbReference type="Pfam" id="PF14534"/>
    </source>
</evidence>
<dbReference type="InterPro" id="IPR032710">
    <property type="entry name" value="NTF2-like_dom_sf"/>
</dbReference>
<dbReference type="AlphaFoldDB" id="A0A9J7BXY4"/>
<sequence length="82" mass="9143">MGQTFSKRSLKASAEPVIHVYGDAAVAEFDWDFHATLRKDGSPVHTTGRESQFYVKFPDKGWRLVHVHYSGPAVPPPSNGQF</sequence>
<dbReference type="EMBL" id="CP093313">
    <property type="protein sequence ID" value="UWZ86149.1"/>
    <property type="molecule type" value="Genomic_DNA"/>
</dbReference>
<protein>
    <submittedName>
        <fullName evidence="2">DUF3225 domain-containing protein</fullName>
    </submittedName>
</protein>
<dbReference type="SUPFAM" id="SSF54427">
    <property type="entry name" value="NTF2-like"/>
    <property type="match status" value="1"/>
</dbReference>
<proteinExistence type="predicted"/>
<keyword evidence="3" id="KW-1185">Reference proteome</keyword>
<feature type="domain" description="DUF4440" evidence="1">
    <location>
        <begin position="7"/>
        <end position="64"/>
    </location>
</feature>
<dbReference type="KEGG" id="orp:MOP44_09420"/>
<dbReference type="Pfam" id="PF14534">
    <property type="entry name" value="DUF4440"/>
    <property type="match status" value="1"/>
</dbReference>
<dbReference type="Proteomes" id="UP001059380">
    <property type="component" value="Chromosome"/>
</dbReference>
<evidence type="ECO:0000313" key="2">
    <source>
        <dbReference type="EMBL" id="UWZ86149.1"/>
    </source>
</evidence>
<dbReference type="InterPro" id="IPR027843">
    <property type="entry name" value="DUF4440"/>
</dbReference>
<name>A0A9J7BXY4_9BACT</name>
<gene>
    <name evidence="2" type="ORF">MOP44_09420</name>
</gene>
<dbReference type="Gene3D" id="3.10.450.50">
    <property type="match status" value="1"/>
</dbReference>
<accession>A0A9J7BXY4</accession>
<evidence type="ECO:0000313" key="3">
    <source>
        <dbReference type="Proteomes" id="UP001059380"/>
    </source>
</evidence>